<name>A0A239KF49_EKHLU</name>
<dbReference type="OrthoDB" id="1098070at2"/>
<keyword evidence="1" id="KW-1277">Toxin-antitoxin system</keyword>
<proteinExistence type="predicted"/>
<reference evidence="2 3" key="1">
    <citation type="submission" date="2017-06" db="EMBL/GenBank/DDBJ databases">
        <authorList>
            <person name="Kim H.J."/>
            <person name="Triplett B.A."/>
        </authorList>
    </citation>
    <scope>NUCLEOTIDE SEQUENCE [LARGE SCALE GENOMIC DNA]</scope>
    <source>
        <strain evidence="2 3">DSM 19307</strain>
    </source>
</reference>
<keyword evidence="3" id="KW-1185">Reference proteome</keyword>
<dbReference type="RefSeq" id="WP_089357286.1">
    <property type="nucleotide sequence ID" value="NZ_FZPD01000004.1"/>
</dbReference>
<dbReference type="Proteomes" id="UP000198393">
    <property type="component" value="Unassembled WGS sequence"/>
</dbReference>
<evidence type="ECO:0000313" key="3">
    <source>
        <dbReference type="Proteomes" id="UP000198393"/>
    </source>
</evidence>
<protein>
    <submittedName>
        <fullName evidence="2">ParE toxin of type II toxin-antitoxin system, parDE</fullName>
    </submittedName>
</protein>
<dbReference type="Pfam" id="PF05016">
    <property type="entry name" value="ParE_toxin"/>
    <property type="match status" value="1"/>
</dbReference>
<dbReference type="Gene3D" id="3.30.2310.20">
    <property type="entry name" value="RelE-like"/>
    <property type="match status" value="1"/>
</dbReference>
<dbReference type="InterPro" id="IPR035093">
    <property type="entry name" value="RelE/ParE_toxin_dom_sf"/>
</dbReference>
<gene>
    <name evidence="2" type="ORF">SAMN05421640_2589</name>
</gene>
<evidence type="ECO:0000256" key="1">
    <source>
        <dbReference type="ARBA" id="ARBA00022649"/>
    </source>
</evidence>
<organism evidence="2 3">
    <name type="scientific">Ekhidna lutea</name>
    <dbReference type="NCBI Taxonomy" id="447679"/>
    <lineage>
        <taxon>Bacteria</taxon>
        <taxon>Pseudomonadati</taxon>
        <taxon>Bacteroidota</taxon>
        <taxon>Cytophagia</taxon>
        <taxon>Cytophagales</taxon>
        <taxon>Reichenbachiellaceae</taxon>
        <taxon>Ekhidna</taxon>
    </lineage>
</organism>
<dbReference type="InterPro" id="IPR007712">
    <property type="entry name" value="RelE/ParE_toxin"/>
</dbReference>
<sequence>MVKKVVWTQTAYSQKIAVYEYWNKKNGSSSFSEKLEKAINDAIDLIKKFPQLGVKTQLKNVRIKIIKNYLLIYRVSEDTMFILLFWDSRQNPKDLDRLIKLYQ</sequence>
<evidence type="ECO:0000313" key="2">
    <source>
        <dbReference type="EMBL" id="SNT16263.1"/>
    </source>
</evidence>
<dbReference type="EMBL" id="FZPD01000004">
    <property type="protein sequence ID" value="SNT16263.1"/>
    <property type="molecule type" value="Genomic_DNA"/>
</dbReference>
<accession>A0A239KF49</accession>
<dbReference type="AlphaFoldDB" id="A0A239KF49"/>